<dbReference type="Pfam" id="PF10067">
    <property type="entry name" value="DUF2306"/>
    <property type="match status" value="1"/>
</dbReference>
<feature type="transmembrane region" description="Helical" evidence="1">
    <location>
        <begin position="125"/>
        <end position="143"/>
    </location>
</feature>
<comment type="caution">
    <text evidence="2">The sequence shown here is derived from an EMBL/GenBank/DDBJ whole genome shotgun (WGS) entry which is preliminary data.</text>
</comment>
<protein>
    <submittedName>
        <fullName evidence="2">DUF2306 domain-containing protein</fullName>
    </submittedName>
</protein>
<feature type="transmembrane region" description="Helical" evidence="1">
    <location>
        <begin position="41"/>
        <end position="60"/>
    </location>
</feature>
<evidence type="ECO:0000256" key="1">
    <source>
        <dbReference type="SAM" id="Phobius"/>
    </source>
</evidence>
<keyword evidence="1" id="KW-0472">Membrane</keyword>
<evidence type="ECO:0000313" key="2">
    <source>
        <dbReference type="EMBL" id="MFC2949180.1"/>
    </source>
</evidence>
<accession>A0ABV7A841</accession>
<reference evidence="3" key="1">
    <citation type="journal article" date="2019" name="Int. J. Syst. Evol. Microbiol.">
        <title>The Global Catalogue of Microorganisms (GCM) 10K type strain sequencing project: providing services to taxonomists for standard genome sequencing and annotation.</title>
        <authorList>
            <consortium name="The Broad Institute Genomics Platform"/>
            <consortium name="The Broad Institute Genome Sequencing Center for Infectious Disease"/>
            <person name="Wu L."/>
            <person name="Ma J."/>
        </authorList>
    </citation>
    <scope>NUCLEOTIDE SEQUENCE [LARGE SCALE GENOMIC DNA]</scope>
    <source>
        <strain evidence="3">KCTC 13193</strain>
    </source>
</reference>
<feature type="transmembrane region" description="Helical" evidence="1">
    <location>
        <begin position="66"/>
        <end position="85"/>
    </location>
</feature>
<keyword evidence="1" id="KW-1133">Transmembrane helix</keyword>
<dbReference type="Proteomes" id="UP001595387">
    <property type="component" value="Unassembled WGS sequence"/>
</dbReference>
<feature type="transmembrane region" description="Helical" evidence="1">
    <location>
        <begin position="97"/>
        <end position="119"/>
    </location>
</feature>
<evidence type="ECO:0000313" key="3">
    <source>
        <dbReference type="Proteomes" id="UP001595387"/>
    </source>
</evidence>
<dbReference type="InterPro" id="IPR018750">
    <property type="entry name" value="DUF2306_membrane"/>
</dbReference>
<sequence>MLLFNAFLINHILTGTICLISGIFAMSSKKKRGKHTVSGEIYHWSYVLVFITALVMSIIHWEKSQYLFYIALFSYGLALLGYLAVKKKWKNWIGAHIGGMLGSYIGIVTATLVVNIPSIPVLNELPVLLFWFLPTIIGTPLIFKVGKKYAPK</sequence>
<keyword evidence="1" id="KW-0812">Transmembrane</keyword>
<organism evidence="2 3">
    <name type="scientific">Virgibacillus sediminis</name>
    <dbReference type="NCBI Taxonomy" id="202260"/>
    <lineage>
        <taxon>Bacteria</taxon>
        <taxon>Bacillati</taxon>
        <taxon>Bacillota</taxon>
        <taxon>Bacilli</taxon>
        <taxon>Bacillales</taxon>
        <taxon>Bacillaceae</taxon>
        <taxon>Virgibacillus</taxon>
    </lineage>
</organism>
<name>A0ABV7A841_9BACI</name>
<keyword evidence="3" id="KW-1185">Reference proteome</keyword>
<gene>
    <name evidence="2" type="ORF">ACFODW_12725</name>
</gene>
<feature type="transmembrane region" description="Helical" evidence="1">
    <location>
        <begin position="6"/>
        <end position="29"/>
    </location>
</feature>
<dbReference type="EMBL" id="JBHRRZ010000033">
    <property type="protein sequence ID" value="MFC2949180.1"/>
    <property type="molecule type" value="Genomic_DNA"/>
</dbReference>
<dbReference type="RefSeq" id="WP_390307020.1">
    <property type="nucleotide sequence ID" value="NZ_JBHRRZ010000033.1"/>
</dbReference>
<proteinExistence type="predicted"/>